<dbReference type="PANTHER" id="PTHR18947">
    <property type="entry name" value="HOOK PROTEINS"/>
    <property type="match status" value="1"/>
</dbReference>
<evidence type="ECO:0000256" key="5">
    <source>
        <dbReference type="ARBA" id="ARBA00023054"/>
    </source>
</evidence>
<feature type="coiled-coil region" evidence="7">
    <location>
        <begin position="148"/>
        <end position="382"/>
    </location>
</feature>
<keyword evidence="11" id="KW-1185">Reference proteome</keyword>
<dbReference type="Pfam" id="PF19047">
    <property type="entry name" value="HOOK_N"/>
    <property type="match status" value="1"/>
</dbReference>
<evidence type="ECO:0000313" key="11">
    <source>
        <dbReference type="Proteomes" id="UP001164746"/>
    </source>
</evidence>
<comment type="similarity">
    <text evidence="2">Belongs to the hook family.</text>
</comment>
<protein>
    <submittedName>
        <fullName evidence="10">HOOK3-like protein</fullName>
    </submittedName>
</protein>
<feature type="coiled-coil region" evidence="7">
    <location>
        <begin position="580"/>
        <end position="614"/>
    </location>
</feature>
<evidence type="ECO:0000313" key="10">
    <source>
        <dbReference type="EMBL" id="WAR24652.1"/>
    </source>
</evidence>
<keyword evidence="5 7" id="KW-0175">Coiled coil</keyword>
<reference evidence="10" key="1">
    <citation type="submission" date="2022-11" db="EMBL/GenBank/DDBJ databases">
        <title>Centuries of genome instability and evolution in soft-shell clam transmissible cancer (bioRxiv).</title>
        <authorList>
            <person name="Hart S.F.M."/>
            <person name="Yonemitsu M.A."/>
            <person name="Giersch R.M."/>
            <person name="Beal B.F."/>
            <person name="Arriagada G."/>
            <person name="Davis B.W."/>
            <person name="Ostrander E.A."/>
            <person name="Goff S.P."/>
            <person name="Metzger M.J."/>
        </authorList>
    </citation>
    <scope>NUCLEOTIDE SEQUENCE</scope>
    <source>
        <strain evidence="10">MELC-2E11</strain>
        <tissue evidence="10">Siphon/mantle</tissue>
    </source>
</reference>
<keyword evidence="6" id="KW-0206">Cytoskeleton</keyword>
<dbReference type="SUPFAM" id="SSF116907">
    <property type="entry name" value="Hook domain"/>
    <property type="match status" value="1"/>
</dbReference>
<evidence type="ECO:0000259" key="9">
    <source>
        <dbReference type="PROSITE" id="PS50021"/>
    </source>
</evidence>
<accession>A0ABY7FR63</accession>
<dbReference type="EMBL" id="CP111024">
    <property type="protein sequence ID" value="WAR24652.1"/>
    <property type="molecule type" value="Genomic_DNA"/>
</dbReference>
<organism evidence="10 11">
    <name type="scientific">Mya arenaria</name>
    <name type="common">Soft-shell clam</name>
    <dbReference type="NCBI Taxonomy" id="6604"/>
    <lineage>
        <taxon>Eukaryota</taxon>
        <taxon>Metazoa</taxon>
        <taxon>Spiralia</taxon>
        <taxon>Lophotrochozoa</taxon>
        <taxon>Mollusca</taxon>
        <taxon>Bivalvia</taxon>
        <taxon>Autobranchia</taxon>
        <taxon>Heteroconchia</taxon>
        <taxon>Euheterodonta</taxon>
        <taxon>Imparidentia</taxon>
        <taxon>Neoheterodontei</taxon>
        <taxon>Myida</taxon>
        <taxon>Myoidea</taxon>
        <taxon>Myidae</taxon>
        <taxon>Mya</taxon>
    </lineage>
</organism>
<dbReference type="InterPro" id="IPR036872">
    <property type="entry name" value="CH_dom_sf"/>
</dbReference>
<feature type="region of interest" description="Disordered" evidence="8">
    <location>
        <begin position="637"/>
        <end position="660"/>
    </location>
</feature>
<evidence type="ECO:0000256" key="2">
    <source>
        <dbReference type="ARBA" id="ARBA00006946"/>
    </source>
</evidence>
<dbReference type="InterPro" id="IPR008636">
    <property type="entry name" value="Hook_C"/>
</dbReference>
<dbReference type="Pfam" id="PF05622">
    <property type="entry name" value="HOOK"/>
    <property type="match status" value="1"/>
</dbReference>
<feature type="coiled-coil region" evidence="7">
    <location>
        <begin position="438"/>
        <end position="551"/>
    </location>
</feature>
<evidence type="ECO:0000256" key="1">
    <source>
        <dbReference type="ARBA" id="ARBA00004245"/>
    </source>
</evidence>
<keyword evidence="4" id="KW-0493">Microtubule</keyword>
<sequence>MDREVLCESLIVWLETFNLDVPHGNAEELSDGIAMSKVLHQIAPDYFTDSWLSRVKTEDVTNWRLKILGIQIHDFQMPDVNAIGESSNHIELGRLLQLILGCAVNCTEKQEYIQRIMSMEESVQHAVMTAIQELMTKEIATDVDSEVGEQLRRTVDELNNAVTVLQEEKQNLAIENDRLAERLNIAENLDDPTSPTGKRFQQVQHQLEQCQEENYKLETAKDDFRIKIEVLQKEVNDLQDRNTELSGLTEECRDLKDELDDLRHTAEQVIKYEAQIDSYKKRMEELSDLRGQVKLLEEKNTKYMQENLELQEELRKSGSVKQQLDVYKRQVHELQTRITEETKRADKQEFEVKRVQEKVNTLQREKERILTERDSLREVNEELSCTQQQHPGAGDELSASSQMEMLSLPPEIKEKILRLEHENKMLRLQERGDGGEQTQVLQTMLDDANSRKNELETEIRLANQKNNELEARIEDLHETAKSSVSSSELMELRKKLEEQVQITQQKDRIVSNERQSVADLQTQLSERATEGEKLRDELNKKEEEKRVMSEKYMKYFDRARAVISSQEQKLKSTGNYYPEVQSLKQQMQEKDKLIEQLKKDQEKTKTTFEQEEKMMGIQLHRQAAVDRLESSTGQAFLNRQRQVHLRGNQQRIPNSHPARL</sequence>
<dbReference type="InterPro" id="IPR043936">
    <property type="entry name" value="HOOK_N"/>
</dbReference>
<evidence type="ECO:0000256" key="7">
    <source>
        <dbReference type="SAM" id="Coils"/>
    </source>
</evidence>
<feature type="domain" description="Calponin-homology (CH)" evidence="9">
    <location>
        <begin position="4"/>
        <end position="103"/>
    </location>
</feature>
<dbReference type="CDD" id="cd22222">
    <property type="entry name" value="HkD_Hook"/>
    <property type="match status" value="1"/>
</dbReference>
<dbReference type="PANTHER" id="PTHR18947:SF39">
    <property type="entry name" value="PROTEIN HOOK"/>
    <property type="match status" value="1"/>
</dbReference>
<evidence type="ECO:0000256" key="3">
    <source>
        <dbReference type="ARBA" id="ARBA00022490"/>
    </source>
</evidence>
<name>A0ABY7FR63_MYAAR</name>
<proteinExistence type="inferred from homology"/>
<gene>
    <name evidence="10" type="ORF">MAR_038321</name>
</gene>
<dbReference type="Proteomes" id="UP001164746">
    <property type="component" value="Chromosome 13"/>
</dbReference>
<dbReference type="PROSITE" id="PS50021">
    <property type="entry name" value="CH"/>
    <property type="match status" value="1"/>
</dbReference>
<keyword evidence="3" id="KW-0963">Cytoplasm</keyword>
<comment type="subcellular location">
    <subcellularLocation>
        <location evidence="1">Cytoplasm</location>
        <location evidence="1">Cytoskeleton</location>
    </subcellularLocation>
</comment>
<evidence type="ECO:0000256" key="4">
    <source>
        <dbReference type="ARBA" id="ARBA00022701"/>
    </source>
</evidence>
<dbReference type="Gene3D" id="1.10.418.10">
    <property type="entry name" value="Calponin-like domain"/>
    <property type="match status" value="2"/>
</dbReference>
<dbReference type="InterPro" id="IPR001715">
    <property type="entry name" value="CH_dom"/>
</dbReference>
<evidence type="ECO:0000256" key="6">
    <source>
        <dbReference type="ARBA" id="ARBA00023212"/>
    </source>
</evidence>
<evidence type="ECO:0000256" key="8">
    <source>
        <dbReference type="SAM" id="MobiDB-lite"/>
    </source>
</evidence>